<dbReference type="Gene3D" id="3.50.50.60">
    <property type="entry name" value="FAD/NAD(P)-binding domain"/>
    <property type="match status" value="1"/>
</dbReference>
<evidence type="ECO:0000256" key="3">
    <source>
        <dbReference type="ARBA" id="ARBA00038194"/>
    </source>
</evidence>
<dbReference type="SUPFAM" id="SSF51905">
    <property type="entry name" value="FAD/NAD(P)-binding domain"/>
    <property type="match status" value="1"/>
</dbReference>
<keyword evidence="1" id="KW-0560">Oxidoreductase</keyword>
<evidence type="ECO:0000256" key="2">
    <source>
        <dbReference type="ARBA" id="ARBA00037901"/>
    </source>
</evidence>
<comment type="pathway">
    <text evidence="2">Carotenoid biosynthesis; staphyloxanthin biosynthesis; staphyloxanthin from farnesyl diphosphate: step 3/5.</text>
</comment>
<sequence>MTLEKNIYDAAVIGGGLTGLTAAVYLARAGKSVIVFEKESRLGGLAQTTKMNGALFNLGPHAMYEGGAALRILVELGCLPKGGYASKGSMIGILQGRILELPSDLTPEENREWSSLMGGLNQIETESIRSISLEEWANLNIRQERVRLFFLAMCRQWSYCDDMGVLSAGFVLRQGQLAGKGVRYVEGGWQTVVDDLRDAAAKAGAAIVVGNGVEQILIENGRLKGVKLSDDSEIKVSAVIAATGPHEVCRFVQGAERMSVGRWKEESRPLYAACLDVALKQFPCPERVFALGLDEPLYFSKHSGPVTLSDNGSLVLHAMRYNDNNNLRDARADEKALTDLMDLLEPGWEKEVVAMRFSPNVLVGYDSHTIHHNGAGPAPGPVVPEVLGLYVAGDWVGAEGRLADAGIASAKQAAEEVLRYAN</sequence>
<dbReference type="Pfam" id="PF01593">
    <property type="entry name" value="Amino_oxidase"/>
    <property type="match status" value="1"/>
</dbReference>
<comment type="caution">
    <text evidence="9">The sequence shown here is derived from an EMBL/GenBank/DDBJ whole genome shotgun (WGS) entry which is preliminary data.</text>
</comment>
<dbReference type="EMBL" id="SMRT01000018">
    <property type="protein sequence ID" value="TDF92984.1"/>
    <property type="molecule type" value="Genomic_DNA"/>
</dbReference>
<evidence type="ECO:0000313" key="10">
    <source>
        <dbReference type="Proteomes" id="UP000295636"/>
    </source>
</evidence>
<gene>
    <name evidence="9" type="ORF">E1757_28380</name>
</gene>
<protein>
    <recommendedName>
        <fullName evidence="4">4,4'-diaponeurosporene oxygenase</fullName>
    </recommendedName>
    <alternativeName>
        <fullName evidence="5">4,4'-diaponeurosporene oxidase</fullName>
    </alternativeName>
    <alternativeName>
        <fullName evidence="6">Carotenoid oxidase</fullName>
    </alternativeName>
</protein>
<evidence type="ECO:0000256" key="7">
    <source>
        <dbReference type="ARBA" id="ARBA00048532"/>
    </source>
</evidence>
<reference evidence="9 10" key="1">
    <citation type="submission" date="2019-03" db="EMBL/GenBank/DDBJ databases">
        <title>This is whole genome sequence of Paenibacillus sp MS74 strain.</title>
        <authorList>
            <person name="Trinh H.N."/>
        </authorList>
    </citation>
    <scope>NUCLEOTIDE SEQUENCE [LARGE SCALE GENOMIC DNA]</scope>
    <source>
        <strain evidence="9 10">MS74</strain>
    </source>
</reference>
<dbReference type="Gene3D" id="3.90.660.50">
    <property type="match status" value="1"/>
</dbReference>
<evidence type="ECO:0000313" key="9">
    <source>
        <dbReference type="EMBL" id="TDF92984.1"/>
    </source>
</evidence>
<dbReference type="InterPro" id="IPR036188">
    <property type="entry name" value="FAD/NAD-bd_sf"/>
</dbReference>
<dbReference type="InterPro" id="IPR002937">
    <property type="entry name" value="Amino_oxidase"/>
</dbReference>
<dbReference type="RefSeq" id="WP_133234558.1">
    <property type="nucleotide sequence ID" value="NZ_SMRT01000018.1"/>
</dbReference>
<evidence type="ECO:0000256" key="1">
    <source>
        <dbReference type="ARBA" id="ARBA00023002"/>
    </source>
</evidence>
<evidence type="ECO:0000256" key="4">
    <source>
        <dbReference type="ARBA" id="ARBA00039159"/>
    </source>
</evidence>
<proteinExistence type="inferred from homology"/>
<dbReference type="GO" id="GO:0016491">
    <property type="term" value="F:oxidoreductase activity"/>
    <property type="evidence" value="ECO:0007669"/>
    <property type="project" value="UniProtKB-KW"/>
</dbReference>
<dbReference type="PRINTS" id="PR00419">
    <property type="entry name" value="ADXRDTASE"/>
</dbReference>
<comment type="similarity">
    <text evidence="3">Belongs to the carotenoid/retinoid oxidoreductase family. CrtP subfamily.</text>
</comment>
<dbReference type="Proteomes" id="UP000295636">
    <property type="component" value="Unassembled WGS sequence"/>
</dbReference>
<dbReference type="OrthoDB" id="269318at2"/>
<name>A0A4V2ZSE7_9BACL</name>
<feature type="domain" description="Amine oxidase" evidence="8">
    <location>
        <begin position="17"/>
        <end position="418"/>
    </location>
</feature>
<evidence type="ECO:0000259" key="8">
    <source>
        <dbReference type="Pfam" id="PF01593"/>
    </source>
</evidence>
<accession>A0A4V2ZSE7</accession>
<dbReference type="PANTHER" id="PTHR43734:SF7">
    <property type="entry name" value="4,4'-DIAPONEUROSPORENE OXYGENASE"/>
    <property type="match status" value="1"/>
</dbReference>
<evidence type="ECO:0000256" key="6">
    <source>
        <dbReference type="ARBA" id="ARBA00042619"/>
    </source>
</evidence>
<keyword evidence="10" id="KW-1185">Reference proteome</keyword>
<evidence type="ECO:0000256" key="5">
    <source>
        <dbReference type="ARBA" id="ARBA00041900"/>
    </source>
</evidence>
<dbReference type="AlphaFoldDB" id="A0A4V2ZSE7"/>
<comment type="catalytic activity">
    <reaction evidence="7">
        <text>all-trans-4,4'-diaponeurosporene + 2 AH2 + 2 O2 = 4,4'-diaponeurosporenal + 2 A + 3 H2O</text>
        <dbReference type="Rhea" id="RHEA:56104"/>
        <dbReference type="ChEBI" id="CHEBI:13193"/>
        <dbReference type="ChEBI" id="CHEBI:15377"/>
        <dbReference type="ChEBI" id="CHEBI:15379"/>
        <dbReference type="ChEBI" id="CHEBI:17499"/>
        <dbReference type="ChEBI" id="CHEBI:62743"/>
        <dbReference type="ChEBI" id="CHEBI:79065"/>
    </reaction>
</comment>
<dbReference type="PANTHER" id="PTHR43734">
    <property type="entry name" value="PHYTOENE DESATURASE"/>
    <property type="match status" value="1"/>
</dbReference>
<organism evidence="9 10">
    <name type="scientific">Paenibacillus piri</name>
    <dbReference type="NCBI Taxonomy" id="2547395"/>
    <lineage>
        <taxon>Bacteria</taxon>
        <taxon>Bacillati</taxon>
        <taxon>Bacillota</taxon>
        <taxon>Bacilli</taxon>
        <taxon>Bacillales</taxon>
        <taxon>Paenibacillaceae</taxon>
        <taxon>Paenibacillus</taxon>
    </lineage>
</organism>